<protein>
    <submittedName>
        <fullName evidence="1">Uncharacterized protein</fullName>
    </submittedName>
</protein>
<sequence length="227" mass="23067">MGNGPLEARSRPHPRLSPRKPSCSLSATWGRPPLKCPRPAQPGALCPSWVQGFRGTPAPLSPPGPSPGSQVVWPAAQSPAARAPTAAPPRRTHSPSPPPWRLPLPAGEVGRFKPGALNSPAGPHHRAAARGGDHAPPATSGVPAPRRARPRPVPGLAARLEPARTRGGSRTAGGGAGRGSATRGSTPPRPGQWKAPAAEAPSGPGCGLCRSLLPLARSRFVAGGGDF</sequence>
<name>A0ACB0E1A5_RANTA</name>
<reference evidence="1" key="1">
    <citation type="submission" date="2023-05" db="EMBL/GenBank/DDBJ databases">
        <authorList>
            <consortium name="ELIXIR-Norway"/>
        </authorList>
    </citation>
    <scope>NUCLEOTIDE SEQUENCE</scope>
</reference>
<accession>A0ACB0E1A5</accession>
<gene>
    <name evidence="1" type="ORF">MRATA1EN3_LOCUS5471</name>
</gene>
<dbReference type="Proteomes" id="UP001162501">
    <property type="component" value="Chromosome 13"/>
</dbReference>
<proteinExistence type="predicted"/>
<evidence type="ECO:0000313" key="2">
    <source>
        <dbReference type="Proteomes" id="UP001162501"/>
    </source>
</evidence>
<evidence type="ECO:0000313" key="1">
    <source>
        <dbReference type="EMBL" id="CAI9694258.1"/>
    </source>
</evidence>
<organism evidence="1 2">
    <name type="scientific">Rangifer tarandus platyrhynchus</name>
    <name type="common">Svalbard reindeer</name>
    <dbReference type="NCBI Taxonomy" id="3082113"/>
    <lineage>
        <taxon>Eukaryota</taxon>
        <taxon>Metazoa</taxon>
        <taxon>Chordata</taxon>
        <taxon>Craniata</taxon>
        <taxon>Vertebrata</taxon>
        <taxon>Euteleostomi</taxon>
        <taxon>Mammalia</taxon>
        <taxon>Eutheria</taxon>
        <taxon>Laurasiatheria</taxon>
        <taxon>Artiodactyla</taxon>
        <taxon>Ruminantia</taxon>
        <taxon>Pecora</taxon>
        <taxon>Cervidae</taxon>
        <taxon>Odocoileinae</taxon>
        <taxon>Rangifer</taxon>
    </lineage>
</organism>
<dbReference type="EMBL" id="OX596097">
    <property type="protein sequence ID" value="CAI9694258.1"/>
    <property type="molecule type" value="Genomic_DNA"/>
</dbReference>